<evidence type="ECO:0000313" key="4">
    <source>
        <dbReference type="Proteomes" id="UP000050544"/>
    </source>
</evidence>
<dbReference type="Gene3D" id="3.90.1640.10">
    <property type="entry name" value="inorganic pyrophosphatase (n-terminal core)"/>
    <property type="match status" value="1"/>
</dbReference>
<evidence type="ECO:0000259" key="1">
    <source>
        <dbReference type="Pfam" id="PF01368"/>
    </source>
</evidence>
<dbReference type="PANTHER" id="PTHR47618">
    <property type="entry name" value="BIFUNCTIONAL OLIGORIBONUCLEASE AND PAP PHOSPHATASE NRNA"/>
    <property type="match status" value="1"/>
</dbReference>
<keyword evidence="4" id="KW-1185">Reference proteome</keyword>
<organism evidence="3 4">
    <name type="scientific">Thermanaerothrix daxensis</name>
    <dbReference type="NCBI Taxonomy" id="869279"/>
    <lineage>
        <taxon>Bacteria</taxon>
        <taxon>Bacillati</taxon>
        <taxon>Chloroflexota</taxon>
        <taxon>Anaerolineae</taxon>
        <taxon>Anaerolineales</taxon>
        <taxon>Anaerolineaceae</taxon>
        <taxon>Thermanaerothrix</taxon>
    </lineage>
</organism>
<dbReference type="STRING" id="869279.SE15_10675"/>
<dbReference type="GO" id="GO:0003676">
    <property type="term" value="F:nucleic acid binding"/>
    <property type="evidence" value="ECO:0007669"/>
    <property type="project" value="InterPro"/>
</dbReference>
<dbReference type="Gene3D" id="3.10.310.30">
    <property type="match status" value="1"/>
</dbReference>
<gene>
    <name evidence="3" type="ORF">SE15_10675</name>
</gene>
<dbReference type="PANTHER" id="PTHR47618:SF1">
    <property type="entry name" value="BIFUNCTIONAL OLIGORIBONUCLEASE AND PAP PHOSPHATASE NRNA"/>
    <property type="match status" value="1"/>
</dbReference>
<feature type="domain" description="DHHA1" evidence="2">
    <location>
        <begin position="240"/>
        <end position="310"/>
    </location>
</feature>
<evidence type="ECO:0008006" key="5">
    <source>
        <dbReference type="Google" id="ProtNLM"/>
    </source>
</evidence>
<dbReference type="EMBL" id="LGKO01000005">
    <property type="protein sequence ID" value="KPL82578.1"/>
    <property type="molecule type" value="Genomic_DNA"/>
</dbReference>
<dbReference type="InterPro" id="IPR001667">
    <property type="entry name" value="DDH_dom"/>
</dbReference>
<dbReference type="InterPro" id="IPR038763">
    <property type="entry name" value="DHH_sf"/>
</dbReference>
<dbReference type="RefSeq" id="WP_054522090.1">
    <property type="nucleotide sequence ID" value="NZ_LGKO01000005.1"/>
</dbReference>
<dbReference type="InterPro" id="IPR051319">
    <property type="entry name" value="Oligoribo/pAp-PDE_c-di-AMP_PDE"/>
</dbReference>
<sequence>MTNAELDTTIRQMLNAAQRVLITTHIRPDGDAVGSLLGLGLALQEAGRNVQMVLPDGFPHVFRHLPGADQIRHDVQPPFDLFIVLDTADVPRIASGLNGYQVDLCIDHHVTNPGFARVNLIDPEAVATSAILAEHLPAWDLPITPEVASALLTGIITDTIGFRTSNMTPKALRLAADLMEKGANLPELYKRALIHRSFEAARFWGYGLVNLKRQGRLIWTTLTQADRAAAGYQGNDDADLTDILSGIEDGDIAVLFIQHADGRIKVSWRAKPGWDVSALAARFGGGGHPAAAGADFYGNLEDVQEKVLKATQELWEQQVIKSNSITAKG</sequence>
<comment type="caution">
    <text evidence="3">The sequence shown here is derived from an EMBL/GenBank/DDBJ whole genome shotgun (WGS) entry which is preliminary data.</text>
</comment>
<name>A0A0N8GQ33_9CHLR</name>
<proteinExistence type="predicted"/>
<evidence type="ECO:0000313" key="3">
    <source>
        <dbReference type="EMBL" id="KPL82578.1"/>
    </source>
</evidence>
<reference evidence="3 4" key="1">
    <citation type="submission" date="2015-07" db="EMBL/GenBank/DDBJ databases">
        <title>Whole genome sequence of Thermanaerothrix daxensis DSM 23592.</title>
        <authorList>
            <person name="Hemp J."/>
            <person name="Ward L.M."/>
            <person name="Pace L.A."/>
            <person name="Fischer W.W."/>
        </authorList>
    </citation>
    <scope>NUCLEOTIDE SEQUENCE [LARGE SCALE GENOMIC DNA]</scope>
    <source>
        <strain evidence="3 4">GNS-1</strain>
    </source>
</reference>
<dbReference type="AlphaFoldDB" id="A0A0N8GQ33"/>
<dbReference type="SUPFAM" id="SSF64182">
    <property type="entry name" value="DHH phosphoesterases"/>
    <property type="match status" value="1"/>
</dbReference>
<dbReference type="Pfam" id="PF01368">
    <property type="entry name" value="DHH"/>
    <property type="match status" value="1"/>
</dbReference>
<dbReference type="InterPro" id="IPR003156">
    <property type="entry name" value="DHHA1_dom"/>
</dbReference>
<feature type="domain" description="DDH" evidence="1">
    <location>
        <begin position="19"/>
        <end position="155"/>
    </location>
</feature>
<evidence type="ECO:0000259" key="2">
    <source>
        <dbReference type="Pfam" id="PF02272"/>
    </source>
</evidence>
<dbReference type="Proteomes" id="UP000050544">
    <property type="component" value="Unassembled WGS sequence"/>
</dbReference>
<protein>
    <recommendedName>
        <fullName evidence="5">Phosphoesterase</fullName>
    </recommendedName>
</protein>
<dbReference type="OrthoDB" id="9803668at2"/>
<accession>A0A0N8GQ33</accession>
<dbReference type="Pfam" id="PF02272">
    <property type="entry name" value="DHHA1"/>
    <property type="match status" value="1"/>
</dbReference>